<dbReference type="PANTHER" id="PTHR12350">
    <property type="entry name" value="HISTONE-LYSINE N-METHYLTRANSFERASE-RELATED"/>
    <property type="match status" value="1"/>
</dbReference>
<feature type="compositionally biased region" description="Basic and acidic residues" evidence="1">
    <location>
        <begin position="838"/>
        <end position="864"/>
    </location>
</feature>
<gene>
    <name evidence="3" type="ORF">CGC20_30445</name>
</gene>
<protein>
    <submittedName>
        <fullName evidence="3">SET domain family protein</fullName>
    </submittedName>
</protein>
<reference evidence="4" key="1">
    <citation type="submission" date="2019-02" db="EMBL/GenBank/DDBJ databases">
        <title>FDA dAtabase for Regulatory Grade micrObial Sequences (FDA-ARGOS): Supporting development and validation of Infectious Disease Dx tests.</title>
        <authorList>
            <person name="Duncan R."/>
            <person name="Fisher C."/>
            <person name="Tallon L."/>
            <person name="Sadzewicz L."/>
            <person name="Sengamalay N."/>
            <person name="Ott S."/>
            <person name="Godinez A."/>
            <person name="Nagaraj S."/>
            <person name="Vavikolanu K."/>
            <person name="Vyas G."/>
            <person name="Nadendla S."/>
            <person name="Aluvathingal J."/>
            <person name="Sichtig H."/>
        </authorList>
    </citation>
    <scope>NUCLEOTIDE SEQUENCE [LARGE SCALE GENOMIC DNA]</scope>
    <source>
        <strain evidence="4">FDAARGOS_360</strain>
    </source>
</reference>
<name>A0A504XX15_LEIDO</name>
<dbReference type="CDD" id="cd23721">
    <property type="entry name" value="ZF_RNaseIII_KREPB7"/>
    <property type="match status" value="1"/>
</dbReference>
<dbReference type="Gene3D" id="3.90.1410.10">
    <property type="entry name" value="set domain protein methyltransferase, domain 1"/>
    <property type="match status" value="1"/>
</dbReference>
<evidence type="ECO:0000313" key="3">
    <source>
        <dbReference type="EMBL" id="TPP53193.1"/>
    </source>
</evidence>
<organism evidence="3 4">
    <name type="scientific">Leishmania donovani</name>
    <dbReference type="NCBI Taxonomy" id="5661"/>
    <lineage>
        <taxon>Eukaryota</taxon>
        <taxon>Discoba</taxon>
        <taxon>Euglenozoa</taxon>
        <taxon>Kinetoplastea</taxon>
        <taxon>Metakinetoplastina</taxon>
        <taxon>Trypanosomatida</taxon>
        <taxon>Trypanosomatidae</taxon>
        <taxon>Leishmaniinae</taxon>
        <taxon>Leishmania</taxon>
    </lineage>
</organism>
<dbReference type="EMBL" id="RHLD01000037">
    <property type="protein sequence ID" value="TPP53193.1"/>
    <property type="molecule type" value="Genomic_DNA"/>
</dbReference>
<dbReference type="VEuPathDB" id="TriTrypDB:LdBPK_151280.1"/>
<dbReference type="AlphaFoldDB" id="A0A504XX15"/>
<feature type="region of interest" description="Disordered" evidence="1">
    <location>
        <begin position="838"/>
        <end position="894"/>
    </location>
</feature>
<dbReference type="SUPFAM" id="SSF82199">
    <property type="entry name" value="SET domain"/>
    <property type="match status" value="1"/>
</dbReference>
<dbReference type="Proteomes" id="UP000318821">
    <property type="component" value="Unassembled WGS sequence"/>
</dbReference>
<evidence type="ECO:0000313" key="4">
    <source>
        <dbReference type="Proteomes" id="UP000318821"/>
    </source>
</evidence>
<dbReference type="VEuPathDB" id="TriTrypDB:LdCL_150018200"/>
<dbReference type="VEuPathDB" id="TriTrypDB:LdCL_150018100"/>
<feature type="region of interest" description="Disordered" evidence="1">
    <location>
        <begin position="447"/>
        <end position="489"/>
    </location>
</feature>
<evidence type="ECO:0000259" key="2">
    <source>
        <dbReference type="Pfam" id="PF00856"/>
    </source>
</evidence>
<comment type="caution">
    <text evidence="3">The sequence shown here is derived from an EMBL/GenBank/DDBJ whole genome shotgun (WGS) entry which is preliminary data.</text>
</comment>
<sequence length="894" mass="99527">MPLPSSLLRLSPIRRAAVAVMTRALRATSTSMSSRTRVTMASAAGDNGTNVLRPPYPTEGGSVPVYSMMHGQIDKRNWVFRNPQWCELCNEPVSRWLDHQGRKDHALLDLHYSQLAEWPRRWNPEAVLSTFMEHLGIDSVEPYHALFSKLDSEGRTELYAMLVKLEEAGMVHFGSSRDTYLSRMVGGMRGFDHQGALVLHECLMGPFLRLFPNGLIQDYSNLLDFISCGYNMETVYDMCGMYTLDKVALRERYGPSSPAAMGLGGVATCSSAAADAASAPGGGSGAKTRLAQLQAARAAKLQEKSEEEAFSRKTAFVRQLLGQLRWLLMPEQEHPAGFTFPPHIITLGELCLKGLVVAIIEARLCEYMVRAEPVWVSFGLERRKLKQSAIANAGDVVPQPVQYSYRPMARDLRDLYSTQPSALDAMVQAGLLKKKLPTLKAFGKHEASSAHAKPAASDSESTAKPNGIGAPEMHSVMTNDHNTSGNRDAASRAGTQYRCYGAPASRAASANDFFRCCTAHFGVHLHEETFIGTRSSQHRGLFLSRSRTTPLPANKPLATIPLSTLLTVSKISTKPNVLPHVTLAKVHDAIADDEFRIMAPQFYLGLQMSAIIAAIPDITRAHSAVEVSEMTDLLRAGVTPYARMLDDEDFNEEFVFGMYGMALDSWQRASYEEMTKKYHLALTAIHEAINPPFKLEQFQRITRLVLARVEHVPPADYYSGRLFLRRLRRRWRRLRKMPEPAEVALVPYLDLVNHSNRPNCTTRIGPSSVLGGEGAITLVTLREVLPGEELCRHYNFALSRASALFRYGFLPFDLISIVEHDAVDEHVMKSRDMFRAESEEQLEQQRREAEEVARLEKLFQDAKQSHGRSGAAASTPPGRQPDPSLSDRVSRREE</sequence>
<dbReference type="PANTHER" id="PTHR12350:SF5">
    <property type="entry name" value="SET DOMAIN-CONTAINING PROTEIN"/>
    <property type="match status" value="1"/>
</dbReference>
<feature type="domain" description="SET" evidence="2">
    <location>
        <begin position="745"/>
        <end position="795"/>
    </location>
</feature>
<dbReference type="InterPro" id="IPR053201">
    <property type="entry name" value="Flavunoidine_N-MTase"/>
</dbReference>
<dbReference type="InterPro" id="IPR046341">
    <property type="entry name" value="SET_dom_sf"/>
</dbReference>
<dbReference type="VEuPathDB" id="TriTrypDB:LDHU3_15.1580"/>
<dbReference type="VEuPathDB" id="TriTrypDB:LdBPK_151290.1"/>
<dbReference type="CDD" id="cd10527">
    <property type="entry name" value="SET_LSMT"/>
    <property type="match status" value="1"/>
</dbReference>
<evidence type="ECO:0000256" key="1">
    <source>
        <dbReference type="SAM" id="MobiDB-lite"/>
    </source>
</evidence>
<dbReference type="InterPro" id="IPR001214">
    <property type="entry name" value="SET_dom"/>
</dbReference>
<accession>A0A504XX15</accession>
<feature type="compositionally biased region" description="Polar residues" evidence="1">
    <location>
        <begin position="476"/>
        <end position="486"/>
    </location>
</feature>
<dbReference type="Pfam" id="PF00856">
    <property type="entry name" value="SET"/>
    <property type="match status" value="1"/>
</dbReference>
<dbReference type="VEuPathDB" id="TriTrypDB:LDHU3_15.1600"/>
<proteinExistence type="predicted"/>